<dbReference type="EMBL" id="NCVQ01000010">
    <property type="protein sequence ID" value="PWZ06362.1"/>
    <property type="molecule type" value="Genomic_DNA"/>
</dbReference>
<feature type="compositionally biased region" description="Basic and acidic residues" evidence="6">
    <location>
        <begin position="288"/>
        <end position="308"/>
    </location>
</feature>
<comment type="caution">
    <text evidence="8">The sequence shown here is derived from an EMBL/GenBank/DDBJ whole genome shotgun (WGS) entry which is preliminary data.</text>
</comment>
<proteinExistence type="predicted"/>
<sequence>MGYAKQTDSSSCGLFLLNYIEYWTGDELSDSFTQDDMSHFREKMAAILLSLDLNKRRGCLLYKNDKEVDSGSPLDIETLENPTDSKKRKLLRVFHDSEVAYEDKEGPITQADLQKWFVDDWDKRAPVKVSNDGCTNDFLMVGLSTKDMPVTKADSIDVLCDYIMAIEDDTTLEFNTSYLVLQAMTMWGNDKRMKFVGDGVVFVLSGFVNPERSTLRSQALDMGAEYRADWTSDCTLLVCAFVNTPKFRQVQADNGTIISKDWIFESHKQRKLVDIEPFLMHAGKPWRKNKEPIKTDQDEKETCKEHQKQVQRSRVKPSTSDAMEAGNLESANKCFSPSKIKQWAMDDLAQTMSWLDSQEEKPEPSELKAIASEGVITCLQDAIESLEQGNDIKGVAEQWSFVPHVVNELLKLDGGGKGAALPKEQLRQLAGKCKKIYQAEFARTDMGDKNKGRHQNDPHVTEHRRKTNTKSEDDHYDSDATIEMTEEEIDFACRRLPGLYADDT</sequence>
<keyword evidence="2" id="KW-0677">Repeat</keyword>
<reference evidence="8" key="1">
    <citation type="journal article" date="2018" name="Nat. Genet.">
        <title>Extensive intraspecific gene order and gene structural variations between Mo17 and other maize genomes.</title>
        <authorList>
            <person name="Sun S."/>
            <person name="Zhou Y."/>
            <person name="Chen J."/>
            <person name="Shi J."/>
            <person name="Zhao H."/>
            <person name="Zhao H."/>
            <person name="Song W."/>
            <person name="Zhang M."/>
            <person name="Cui Y."/>
            <person name="Dong X."/>
            <person name="Liu H."/>
            <person name="Ma X."/>
            <person name="Jiao Y."/>
            <person name="Wang B."/>
            <person name="Wei X."/>
            <person name="Stein J.C."/>
            <person name="Glaubitz J.C."/>
            <person name="Lu F."/>
            <person name="Yu G."/>
            <person name="Liang C."/>
            <person name="Fengler K."/>
            <person name="Li B."/>
            <person name="Rafalski A."/>
            <person name="Schnable P.S."/>
            <person name="Ware D.H."/>
            <person name="Buckler E.S."/>
            <person name="Lai J."/>
        </authorList>
    </citation>
    <scope>NUCLEOTIDE SEQUENCE [LARGE SCALE GENOMIC DNA]</scope>
    <source>
        <tissue evidence="8">Seedling</tissue>
    </source>
</reference>
<dbReference type="GO" id="GO:0006284">
    <property type="term" value="P:base-excision repair"/>
    <property type="evidence" value="ECO:0007669"/>
    <property type="project" value="InterPro"/>
</dbReference>
<dbReference type="GO" id="GO:0000012">
    <property type="term" value="P:single strand break repair"/>
    <property type="evidence" value="ECO:0007669"/>
    <property type="project" value="InterPro"/>
</dbReference>
<dbReference type="PANTHER" id="PTHR11370:SF5">
    <property type="entry name" value="DNA REPAIR PROTEIN XRCC1"/>
    <property type="match status" value="1"/>
</dbReference>
<dbReference type="InterPro" id="IPR038765">
    <property type="entry name" value="Papain-like_cys_pep_sf"/>
</dbReference>
<accession>A0A3L6DCM9</accession>
<evidence type="ECO:0000259" key="7">
    <source>
        <dbReference type="PROSITE" id="PS50172"/>
    </source>
</evidence>
<protein>
    <submittedName>
        <fullName evidence="8">DNA-repair protein XRCC1</fullName>
    </submittedName>
</protein>
<dbReference type="Gene3D" id="3.40.395.10">
    <property type="entry name" value="Adenoviral Proteinase, Chain A"/>
    <property type="match status" value="1"/>
</dbReference>
<dbReference type="Gene3D" id="3.40.50.10190">
    <property type="entry name" value="BRCT domain"/>
    <property type="match status" value="1"/>
</dbReference>
<name>A0A3L6DCM9_MAIZE</name>
<dbReference type="PROSITE" id="PS50172">
    <property type="entry name" value="BRCT"/>
    <property type="match status" value="1"/>
</dbReference>
<dbReference type="GO" id="GO:0005634">
    <property type="term" value="C:nucleus"/>
    <property type="evidence" value="ECO:0007669"/>
    <property type="project" value="UniProtKB-SubCell"/>
</dbReference>
<dbReference type="PANTHER" id="PTHR11370">
    <property type="entry name" value="DNA-REPAIR PROTEIN XRCC1"/>
    <property type="match status" value="1"/>
</dbReference>
<dbReference type="InterPro" id="IPR036420">
    <property type="entry name" value="BRCT_dom_sf"/>
</dbReference>
<keyword evidence="5" id="KW-0539">Nucleus</keyword>
<keyword evidence="4" id="KW-0234">DNA repair</keyword>
<dbReference type="Pfam" id="PF12738">
    <property type="entry name" value="PTCB-BRCT"/>
    <property type="match status" value="1"/>
</dbReference>
<gene>
    <name evidence="8" type="primary">XRCC1</name>
    <name evidence="8" type="ORF">Zm00014a_034876</name>
</gene>
<dbReference type="SUPFAM" id="SSF52113">
    <property type="entry name" value="BRCT domain"/>
    <property type="match status" value="1"/>
</dbReference>
<dbReference type="CDD" id="cd17725">
    <property type="entry name" value="BRCT_XRCC1_rpt1"/>
    <property type="match status" value="1"/>
</dbReference>
<keyword evidence="3" id="KW-0227">DNA damage</keyword>
<evidence type="ECO:0000256" key="4">
    <source>
        <dbReference type="ARBA" id="ARBA00023204"/>
    </source>
</evidence>
<evidence type="ECO:0000256" key="3">
    <source>
        <dbReference type="ARBA" id="ARBA00022763"/>
    </source>
</evidence>
<comment type="subcellular location">
    <subcellularLocation>
        <location evidence="1">Nucleus</location>
    </subcellularLocation>
</comment>
<feature type="domain" description="BRCT" evidence="7">
    <location>
        <begin position="198"/>
        <end position="280"/>
    </location>
</feature>
<evidence type="ECO:0000313" key="8">
    <source>
        <dbReference type="EMBL" id="PWZ06362.1"/>
    </source>
</evidence>
<feature type="region of interest" description="Disordered" evidence="6">
    <location>
        <begin position="444"/>
        <end position="478"/>
    </location>
</feature>
<dbReference type="ExpressionAtlas" id="A0A3L6DCM9">
    <property type="expression patterns" value="baseline and differential"/>
</dbReference>
<dbReference type="Proteomes" id="UP000251960">
    <property type="component" value="Chromosome 9"/>
</dbReference>
<evidence type="ECO:0000256" key="5">
    <source>
        <dbReference type="ARBA" id="ARBA00023242"/>
    </source>
</evidence>
<dbReference type="GO" id="GO:0006303">
    <property type="term" value="P:double-strand break repair via nonhomologous end joining"/>
    <property type="evidence" value="ECO:0007669"/>
    <property type="project" value="InterPro"/>
</dbReference>
<organism evidence="8">
    <name type="scientific">Zea mays</name>
    <name type="common">Maize</name>
    <dbReference type="NCBI Taxonomy" id="4577"/>
    <lineage>
        <taxon>Eukaryota</taxon>
        <taxon>Viridiplantae</taxon>
        <taxon>Streptophyta</taxon>
        <taxon>Embryophyta</taxon>
        <taxon>Tracheophyta</taxon>
        <taxon>Spermatophyta</taxon>
        <taxon>Magnoliopsida</taxon>
        <taxon>Liliopsida</taxon>
        <taxon>Poales</taxon>
        <taxon>Poaceae</taxon>
        <taxon>PACMAD clade</taxon>
        <taxon>Panicoideae</taxon>
        <taxon>Andropogonodae</taxon>
        <taxon>Andropogoneae</taxon>
        <taxon>Tripsacinae</taxon>
        <taxon>Zea</taxon>
    </lineage>
</organism>
<feature type="region of interest" description="Disordered" evidence="6">
    <location>
        <begin position="288"/>
        <end position="322"/>
    </location>
</feature>
<dbReference type="SUPFAM" id="SSF54001">
    <property type="entry name" value="Cysteine proteinases"/>
    <property type="match status" value="1"/>
</dbReference>
<evidence type="ECO:0000256" key="6">
    <source>
        <dbReference type="SAM" id="MobiDB-lite"/>
    </source>
</evidence>
<dbReference type="GO" id="GO:0003684">
    <property type="term" value="F:damaged DNA binding"/>
    <property type="evidence" value="ECO:0007669"/>
    <property type="project" value="InterPro"/>
</dbReference>
<feature type="compositionally biased region" description="Basic and acidic residues" evidence="6">
    <location>
        <begin position="444"/>
        <end position="461"/>
    </location>
</feature>
<dbReference type="AlphaFoldDB" id="A0A3L6DCM9"/>
<evidence type="ECO:0000256" key="2">
    <source>
        <dbReference type="ARBA" id="ARBA00022737"/>
    </source>
</evidence>
<dbReference type="InterPro" id="IPR001357">
    <property type="entry name" value="BRCT_dom"/>
</dbReference>
<evidence type="ECO:0000256" key="1">
    <source>
        <dbReference type="ARBA" id="ARBA00004123"/>
    </source>
</evidence>
<dbReference type="SMART" id="SM00292">
    <property type="entry name" value="BRCT"/>
    <property type="match status" value="1"/>
</dbReference>
<dbReference type="InterPro" id="IPR045080">
    <property type="entry name" value="BRCT_XRCC1_rpt1"/>
</dbReference>